<dbReference type="eggNOG" id="COG4832">
    <property type="taxonomic scope" value="Bacteria"/>
</dbReference>
<dbReference type="InterPro" id="IPR011256">
    <property type="entry name" value="Reg_factor_effector_dom_sf"/>
</dbReference>
<gene>
    <name evidence="2" type="ORF">SAMN04489809_2613</name>
</gene>
<reference evidence="2 3" key="1">
    <citation type="submission" date="2016-10" db="EMBL/GenBank/DDBJ databases">
        <authorList>
            <person name="de Groot N.N."/>
        </authorList>
    </citation>
    <scope>NUCLEOTIDE SEQUENCE [LARGE SCALE GENOMIC DNA]</scope>
    <source>
        <strain evidence="2 3">DSM 15019</strain>
    </source>
</reference>
<dbReference type="Gene3D" id="3.20.80.10">
    <property type="entry name" value="Regulatory factor, effector binding domain"/>
    <property type="match status" value="1"/>
</dbReference>
<protein>
    <recommendedName>
        <fullName evidence="1">GyrI-like small molecule binding domain-containing protein</fullName>
    </recommendedName>
</protein>
<sequence>MAAIDPKKTLDAYQAKRGAFRVLEVPPLTYLMIDGAGDPNTAPAFFDAVAALYPLAYTLKFASRAELGIDQVVMPLEGLWHAPDMASFTTRRDKSTWLWTLMIMVGDHVTPALFDRAVETVAAKSAKKGEELPALAAVRPEVLDEGLCVQTLHVGPFDDEGPVLEELHERFVPENGLRLRGRHHEIYLSDRRRAAPEKLRTILRQPVERIT</sequence>
<dbReference type="EMBL" id="LT629770">
    <property type="protein sequence ID" value="SDS76084.1"/>
    <property type="molecule type" value="Genomic_DNA"/>
</dbReference>
<organism evidence="2 3">
    <name type="scientific">Microbacterium paraoxydans</name>
    <dbReference type="NCBI Taxonomy" id="199592"/>
    <lineage>
        <taxon>Bacteria</taxon>
        <taxon>Bacillati</taxon>
        <taxon>Actinomycetota</taxon>
        <taxon>Actinomycetes</taxon>
        <taxon>Micrococcales</taxon>
        <taxon>Microbacteriaceae</taxon>
        <taxon>Microbacterium</taxon>
    </lineage>
</organism>
<evidence type="ECO:0000313" key="3">
    <source>
        <dbReference type="Proteomes" id="UP000182126"/>
    </source>
</evidence>
<dbReference type="InterPro" id="IPR029442">
    <property type="entry name" value="GyrI-like"/>
</dbReference>
<dbReference type="Proteomes" id="UP000182126">
    <property type="component" value="Chromosome I"/>
</dbReference>
<name>A0A1H1UU16_9MICO</name>
<proteinExistence type="predicted"/>
<evidence type="ECO:0000313" key="2">
    <source>
        <dbReference type="EMBL" id="SDS76084.1"/>
    </source>
</evidence>
<feature type="domain" description="GyrI-like small molecule binding" evidence="1">
    <location>
        <begin position="20"/>
        <end position="203"/>
    </location>
</feature>
<dbReference type="AlphaFoldDB" id="A0A1H1UU16"/>
<accession>A0A1H1UU16</accession>
<dbReference type="GeneID" id="36298606"/>
<dbReference type="SUPFAM" id="SSF55136">
    <property type="entry name" value="Probable bacterial effector-binding domain"/>
    <property type="match status" value="1"/>
</dbReference>
<dbReference type="Pfam" id="PF06445">
    <property type="entry name" value="GyrI-like"/>
    <property type="match status" value="1"/>
</dbReference>
<dbReference type="RefSeq" id="WP_060921429.1">
    <property type="nucleotide sequence ID" value="NZ_LT629770.1"/>
</dbReference>
<evidence type="ECO:0000259" key="1">
    <source>
        <dbReference type="Pfam" id="PF06445"/>
    </source>
</evidence>